<evidence type="ECO:0000256" key="6">
    <source>
        <dbReference type="ARBA" id="ARBA00022438"/>
    </source>
</evidence>
<evidence type="ECO:0000256" key="9">
    <source>
        <dbReference type="ARBA" id="ARBA00022729"/>
    </source>
</evidence>
<sequence length="640" mass="70850">MKRVRIFVVLFLYCISYAQICKHDVGTIASSEKQATLKTLALVANPNTQNYNVTYHKLEFTVNPSVNSISGKVTTTFTALANMSTVTFDLSNVLTVSSVKQGTTNLSFVQNANNELVITLPSIVNTGASSTVEITYSGTPTGGGFGSFVKSTHNGTPIIWTLSEPFGARDWWPCKQDLNDKIESIDVYITAPSQYVAVSNGIETTTPVINGSNKTTYFHHGFPIPAYLVAIAVTNYTVYNQTAGNAPNTYPIINYIYPESFNTSLQNQLSVTPSLLNLFSTLFEIYPFHTEKYGHAQFGWGGGMEHTTVSFMVGFDRQLIAHELAHQWFGDKITCATWNDIWLNEGFATYCASLVYENLDDLSTFINDKQSMVNNITSVAGGAVYLTNTEAQNVNRIFDDRLSYNKGAMVLEMLRFKMGDTVFFQGIKNYLADTNLAFNYATTTQFKTHMEAVYGSSLTEFFNDWVYNQGYPSYQISATNTGTNQVTFLISQTQSHSSVSFFEMPLPIRVYGNNGEVQDLVLQNTMNNQSITVAVNFPIVAFDFDPEIHLITKNNTTTLSSQNLISNSSVSIVPNPASTYISIVLPQSVNLLKSTLYTMQGQKVLEENTTTLSINQLSAGAYILEIDTDCGTIHKKVLKN</sequence>
<evidence type="ECO:0000256" key="3">
    <source>
        <dbReference type="ARBA" id="ARBA00010136"/>
    </source>
</evidence>
<dbReference type="Pfam" id="PF01433">
    <property type="entry name" value="Peptidase_M1"/>
    <property type="match status" value="1"/>
</dbReference>
<dbReference type="GO" id="GO:0005615">
    <property type="term" value="C:extracellular space"/>
    <property type="evidence" value="ECO:0007669"/>
    <property type="project" value="TreeGrafter"/>
</dbReference>
<feature type="domain" description="Secretion system C-terminal sorting" evidence="16">
    <location>
        <begin position="573"/>
        <end position="637"/>
    </location>
</feature>
<keyword evidence="6" id="KW-0031">Aminopeptidase</keyword>
<dbReference type="Gene3D" id="1.10.390.10">
    <property type="entry name" value="Neutral Protease Domain 2"/>
    <property type="match status" value="1"/>
</dbReference>
<dbReference type="GO" id="GO:0016285">
    <property type="term" value="F:alanyl aminopeptidase activity"/>
    <property type="evidence" value="ECO:0007669"/>
    <property type="project" value="UniProtKB-EC"/>
</dbReference>
<dbReference type="SUPFAM" id="SSF63737">
    <property type="entry name" value="Leukotriene A4 hydrolase N-terminal domain"/>
    <property type="match status" value="1"/>
</dbReference>
<comment type="catalytic activity">
    <reaction evidence="1">
        <text>Release of an N-terminal amino acid, Xaa-|-Yaa- from a peptide, amide or arylamide. Xaa is preferably Ala, but may be most amino acids including Pro (slow action). When a terminal hydrophobic residue is followed by a prolyl residue, the two may be released as an intact Xaa-Pro dipeptide.</text>
        <dbReference type="EC" id="3.4.11.2"/>
    </reaction>
</comment>
<comment type="similarity">
    <text evidence="3">Belongs to the peptidase M1 family.</text>
</comment>
<dbReference type="RefSeq" id="WP_103724844.1">
    <property type="nucleotide sequence ID" value="NZ_PQNY01000001.1"/>
</dbReference>
<comment type="cofactor">
    <cofactor evidence="2">
        <name>Zn(2+)</name>
        <dbReference type="ChEBI" id="CHEBI:29105"/>
    </cofactor>
</comment>
<dbReference type="InterPro" id="IPR042097">
    <property type="entry name" value="Aminopeptidase_N-like_N_sf"/>
</dbReference>
<comment type="caution">
    <text evidence="17">The sequence shown here is derived from an EMBL/GenBank/DDBJ whole genome shotgun (WGS) entry which is preliminary data.</text>
</comment>
<feature type="chain" id="PRO_5015540347" description="Aminopeptidase N" evidence="13">
    <location>
        <begin position="19"/>
        <end position="640"/>
    </location>
</feature>
<keyword evidence="9 13" id="KW-0732">Signal</keyword>
<organism evidence="17 18">
    <name type="scientific">Flavobacterium croceum DSM 17960</name>
    <dbReference type="NCBI Taxonomy" id="1121886"/>
    <lineage>
        <taxon>Bacteria</taxon>
        <taxon>Pseudomonadati</taxon>
        <taxon>Bacteroidota</taxon>
        <taxon>Flavobacteriia</taxon>
        <taxon>Flavobacteriales</taxon>
        <taxon>Flavobacteriaceae</taxon>
        <taxon>Flavobacterium</taxon>
    </lineage>
</organism>
<dbReference type="GO" id="GO:0043171">
    <property type="term" value="P:peptide catabolic process"/>
    <property type="evidence" value="ECO:0007669"/>
    <property type="project" value="TreeGrafter"/>
</dbReference>
<evidence type="ECO:0000256" key="8">
    <source>
        <dbReference type="ARBA" id="ARBA00022723"/>
    </source>
</evidence>
<dbReference type="InterPro" id="IPR026444">
    <property type="entry name" value="Secre_tail"/>
</dbReference>
<dbReference type="PANTHER" id="PTHR11533">
    <property type="entry name" value="PROTEASE M1 ZINC METALLOPROTEASE"/>
    <property type="match status" value="1"/>
</dbReference>
<feature type="domain" description="Peptidase M1 membrane alanine aminopeptidase" evidence="14">
    <location>
        <begin position="318"/>
        <end position="465"/>
    </location>
</feature>
<evidence type="ECO:0000256" key="4">
    <source>
        <dbReference type="ARBA" id="ARBA00012564"/>
    </source>
</evidence>
<dbReference type="GO" id="GO:0005737">
    <property type="term" value="C:cytoplasm"/>
    <property type="evidence" value="ECO:0007669"/>
    <property type="project" value="TreeGrafter"/>
</dbReference>
<keyword evidence="18" id="KW-1185">Reference proteome</keyword>
<dbReference type="InterPro" id="IPR001930">
    <property type="entry name" value="Peptidase_M1"/>
</dbReference>
<keyword evidence="12" id="KW-0482">Metalloprotease</keyword>
<evidence type="ECO:0000256" key="11">
    <source>
        <dbReference type="ARBA" id="ARBA00022833"/>
    </source>
</evidence>
<evidence type="ECO:0000256" key="1">
    <source>
        <dbReference type="ARBA" id="ARBA00000098"/>
    </source>
</evidence>
<proteinExistence type="inferred from homology"/>
<dbReference type="EC" id="3.4.11.2" evidence="4"/>
<evidence type="ECO:0000256" key="12">
    <source>
        <dbReference type="ARBA" id="ARBA00023049"/>
    </source>
</evidence>
<reference evidence="17 18" key="1">
    <citation type="submission" date="2018-01" db="EMBL/GenBank/DDBJ databases">
        <title>Genomic Encyclopedia of Type Strains, Phase I: the one thousand microbial genomes (KMG-I) project.</title>
        <authorList>
            <person name="Goeker M."/>
        </authorList>
    </citation>
    <scope>NUCLEOTIDE SEQUENCE [LARGE SCALE GENOMIC DNA]</scope>
    <source>
        <strain evidence="17 18">DSM 17960</strain>
    </source>
</reference>
<protein>
    <recommendedName>
        <fullName evidence="5">Aminopeptidase N</fullName>
        <ecNumber evidence="4">3.4.11.2</ecNumber>
    </recommendedName>
</protein>
<keyword evidence="8" id="KW-0479">Metal-binding</keyword>
<evidence type="ECO:0000256" key="2">
    <source>
        <dbReference type="ARBA" id="ARBA00001947"/>
    </source>
</evidence>
<dbReference type="CDD" id="cd09603">
    <property type="entry name" value="M1_APN_like"/>
    <property type="match status" value="1"/>
</dbReference>
<dbReference type="GO" id="GO:0006508">
    <property type="term" value="P:proteolysis"/>
    <property type="evidence" value="ECO:0007669"/>
    <property type="project" value="UniProtKB-KW"/>
</dbReference>
<dbReference type="PRINTS" id="PR00756">
    <property type="entry name" value="ALADIPTASE"/>
</dbReference>
<dbReference type="OrthoDB" id="100605at2"/>
<evidence type="ECO:0000259" key="16">
    <source>
        <dbReference type="Pfam" id="PF18962"/>
    </source>
</evidence>
<gene>
    <name evidence="17" type="ORF">Q361_101208</name>
</gene>
<feature type="domain" description="Aminopeptidase N-like N-terminal" evidence="15">
    <location>
        <begin position="54"/>
        <end position="228"/>
    </location>
</feature>
<keyword evidence="7" id="KW-0645">Protease</keyword>
<keyword evidence="11" id="KW-0862">Zinc</keyword>
<dbReference type="PANTHER" id="PTHR11533:SF174">
    <property type="entry name" value="PUROMYCIN-SENSITIVE AMINOPEPTIDASE-RELATED"/>
    <property type="match status" value="1"/>
</dbReference>
<keyword evidence="10" id="KW-0378">Hydrolase</keyword>
<dbReference type="GO" id="GO:0042277">
    <property type="term" value="F:peptide binding"/>
    <property type="evidence" value="ECO:0007669"/>
    <property type="project" value="TreeGrafter"/>
</dbReference>
<dbReference type="InterPro" id="IPR050344">
    <property type="entry name" value="Peptidase_M1_aminopeptidases"/>
</dbReference>
<evidence type="ECO:0000256" key="10">
    <source>
        <dbReference type="ARBA" id="ARBA00022801"/>
    </source>
</evidence>
<dbReference type="InterPro" id="IPR045357">
    <property type="entry name" value="Aminopeptidase_N-like_N"/>
</dbReference>
<dbReference type="GO" id="GO:0070006">
    <property type="term" value="F:metalloaminopeptidase activity"/>
    <property type="evidence" value="ECO:0007669"/>
    <property type="project" value="TreeGrafter"/>
</dbReference>
<evidence type="ECO:0000259" key="14">
    <source>
        <dbReference type="Pfam" id="PF01433"/>
    </source>
</evidence>
<dbReference type="EMBL" id="PQNY01000001">
    <property type="protein sequence ID" value="POS03103.1"/>
    <property type="molecule type" value="Genomic_DNA"/>
</dbReference>
<dbReference type="NCBIfam" id="TIGR04183">
    <property type="entry name" value="Por_Secre_tail"/>
    <property type="match status" value="1"/>
</dbReference>
<dbReference type="GO" id="GO:0016020">
    <property type="term" value="C:membrane"/>
    <property type="evidence" value="ECO:0007669"/>
    <property type="project" value="TreeGrafter"/>
</dbReference>
<dbReference type="Gene3D" id="2.60.40.1730">
    <property type="entry name" value="tricorn interacting facor f3 domain"/>
    <property type="match status" value="1"/>
</dbReference>
<dbReference type="Pfam" id="PF17900">
    <property type="entry name" value="Peptidase_M1_N"/>
    <property type="match status" value="1"/>
</dbReference>
<dbReference type="AlphaFoldDB" id="A0A2S4NCD9"/>
<evidence type="ECO:0000256" key="5">
    <source>
        <dbReference type="ARBA" id="ARBA00015611"/>
    </source>
</evidence>
<dbReference type="Proteomes" id="UP000237056">
    <property type="component" value="Unassembled WGS sequence"/>
</dbReference>
<evidence type="ECO:0000259" key="15">
    <source>
        <dbReference type="Pfam" id="PF17900"/>
    </source>
</evidence>
<name>A0A2S4NCD9_9FLAO</name>
<dbReference type="GO" id="GO:0008270">
    <property type="term" value="F:zinc ion binding"/>
    <property type="evidence" value="ECO:0007669"/>
    <property type="project" value="InterPro"/>
</dbReference>
<evidence type="ECO:0000256" key="7">
    <source>
        <dbReference type="ARBA" id="ARBA00022670"/>
    </source>
</evidence>
<dbReference type="InterPro" id="IPR014782">
    <property type="entry name" value="Peptidase_M1_dom"/>
</dbReference>
<dbReference type="InterPro" id="IPR027268">
    <property type="entry name" value="Peptidase_M4/M1_CTD_sf"/>
</dbReference>
<evidence type="ECO:0000313" key="18">
    <source>
        <dbReference type="Proteomes" id="UP000237056"/>
    </source>
</evidence>
<evidence type="ECO:0000256" key="13">
    <source>
        <dbReference type="SAM" id="SignalP"/>
    </source>
</evidence>
<dbReference type="SUPFAM" id="SSF55486">
    <property type="entry name" value="Metalloproteases ('zincins'), catalytic domain"/>
    <property type="match status" value="1"/>
</dbReference>
<feature type="signal peptide" evidence="13">
    <location>
        <begin position="1"/>
        <end position="18"/>
    </location>
</feature>
<accession>A0A2S4NCD9</accession>
<dbReference type="Pfam" id="PF18962">
    <property type="entry name" value="Por_Secre_tail"/>
    <property type="match status" value="1"/>
</dbReference>
<evidence type="ECO:0000313" key="17">
    <source>
        <dbReference type="EMBL" id="POS03103.1"/>
    </source>
</evidence>